<dbReference type="Pfam" id="PF13187">
    <property type="entry name" value="Fer4_9"/>
    <property type="match status" value="1"/>
</dbReference>
<dbReference type="InterPro" id="IPR017896">
    <property type="entry name" value="4Fe4S_Fe-S-bd"/>
</dbReference>
<proteinExistence type="predicted"/>
<evidence type="ECO:0000259" key="8">
    <source>
        <dbReference type="PROSITE" id="PS51379"/>
    </source>
</evidence>
<dbReference type="NCBIfam" id="NF038196">
    <property type="entry name" value="ferrodoxin_EFR1"/>
    <property type="match status" value="1"/>
</dbReference>
<dbReference type="PANTHER" id="PTHR24960">
    <property type="entry name" value="PHOTOSYSTEM I IRON-SULFUR CENTER-RELATED"/>
    <property type="match status" value="1"/>
</dbReference>
<dbReference type="GO" id="GO:0051539">
    <property type="term" value="F:4 iron, 4 sulfur cluster binding"/>
    <property type="evidence" value="ECO:0007669"/>
    <property type="project" value="UniProtKB-KW"/>
</dbReference>
<comment type="function">
    <text evidence="2">Ferredoxins are iron-sulfur proteins that transfer electrons in a wide variety of metabolic reactions.</text>
</comment>
<dbReference type="InterPro" id="IPR050157">
    <property type="entry name" value="PSI_iron-sulfur_center"/>
</dbReference>
<evidence type="ECO:0000256" key="7">
    <source>
        <dbReference type="ARBA" id="ARBA00023014"/>
    </source>
</evidence>
<comment type="caution">
    <text evidence="9">The sequence shown here is derived from an EMBL/GenBank/DDBJ whole genome shotgun (WGS) entry which is preliminary data.</text>
</comment>
<evidence type="ECO:0000313" key="9">
    <source>
        <dbReference type="EMBL" id="HIU61402.1"/>
    </source>
</evidence>
<dbReference type="InterPro" id="IPR017900">
    <property type="entry name" value="4Fe4S_Fe_S_CS"/>
</dbReference>
<comment type="cofactor">
    <cofactor evidence="1">
        <name>[4Fe-4S] cluster</name>
        <dbReference type="ChEBI" id="CHEBI:49883"/>
    </cofactor>
</comment>
<evidence type="ECO:0000256" key="4">
    <source>
        <dbReference type="ARBA" id="ARBA00022485"/>
    </source>
</evidence>
<evidence type="ECO:0000256" key="3">
    <source>
        <dbReference type="ARBA" id="ARBA00013529"/>
    </source>
</evidence>
<evidence type="ECO:0000256" key="5">
    <source>
        <dbReference type="ARBA" id="ARBA00022723"/>
    </source>
</evidence>
<reference evidence="9" key="1">
    <citation type="submission" date="2020-10" db="EMBL/GenBank/DDBJ databases">
        <authorList>
            <person name="Gilroy R."/>
        </authorList>
    </citation>
    <scope>NUCLEOTIDE SEQUENCE</scope>
    <source>
        <strain evidence="9">CHK195-12923</strain>
    </source>
</reference>
<dbReference type="PROSITE" id="PS00198">
    <property type="entry name" value="4FE4S_FER_1"/>
    <property type="match status" value="2"/>
</dbReference>
<dbReference type="Gene3D" id="3.30.70.20">
    <property type="match status" value="1"/>
</dbReference>
<dbReference type="PANTHER" id="PTHR24960:SF79">
    <property type="entry name" value="PHOTOSYSTEM I IRON-SULFUR CENTER"/>
    <property type="match status" value="1"/>
</dbReference>
<feature type="domain" description="4Fe-4S ferredoxin-type" evidence="8">
    <location>
        <begin position="384"/>
        <end position="413"/>
    </location>
</feature>
<dbReference type="AlphaFoldDB" id="A0A9D1SJ03"/>
<dbReference type="InterPro" id="IPR047964">
    <property type="entry name" value="EFR1-like"/>
</dbReference>
<feature type="domain" description="4Fe-4S ferredoxin-type" evidence="8">
    <location>
        <begin position="419"/>
        <end position="441"/>
    </location>
</feature>
<dbReference type="Proteomes" id="UP000824110">
    <property type="component" value="Unassembled WGS sequence"/>
</dbReference>
<sequence>MEKIEFLQSANEVDREKPYTAETFREVALKKLSHLTAIKELMEREDYVQKRRAFEEEYQKLTCETERFTSHIAQWEESAVQEIMDDDTLSDGQKQQKMQEEVYGKINEMYKLAESSEDYQRALERQREFISHNELMWNSTLYSLKRTTPESMPFINLTKALAGEESEEIQFEMPSDCIYDHIEEQQKYIESGYLEDYKRAIAGDERAKKLSALQLGYLFSECDEVCFHAEEGIHSGDKAAEICSLRDEPSIEGEEYIGLVFPVYAWGPAQPMYDFAASLQRTAAFTFGICTCGADAGLTMKKLSSRFKLDSSYSIVMPSNYIIGEDVESEEEIRGKLRRAASDIDVIAEEIKRKERVYRVNEGSLKALKTNFINPAFNKFARTTRPFYADKKCTGCGLCERICPAKTIKLVNSSPVWGKECYQCLKCINYCPEGAIQYGKKTEGRGRYNIKKYLYK</sequence>
<evidence type="ECO:0000256" key="2">
    <source>
        <dbReference type="ARBA" id="ARBA00003532"/>
    </source>
</evidence>
<keyword evidence="6" id="KW-0408">Iron</keyword>
<evidence type="ECO:0000256" key="1">
    <source>
        <dbReference type="ARBA" id="ARBA00001966"/>
    </source>
</evidence>
<dbReference type="SUPFAM" id="SSF54862">
    <property type="entry name" value="4Fe-4S ferredoxins"/>
    <property type="match status" value="1"/>
</dbReference>
<keyword evidence="7" id="KW-0411">Iron-sulfur</keyword>
<dbReference type="PROSITE" id="PS51379">
    <property type="entry name" value="4FE4S_FER_2"/>
    <property type="match status" value="2"/>
</dbReference>
<gene>
    <name evidence="9" type="ORF">IAB69_01970</name>
</gene>
<evidence type="ECO:0000313" key="10">
    <source>
        <dbReference type="Proteomes" id="UP000824110"/>
    </source>
</evidence>
<dbReference type="EMBL" id="DVNE01000019">
    <property type="protein sequence ID" value="HIU61402.1"/>
    <property type="molecule type" value="Genomic_DNA"/>
</dbReference>
<protein>
    <recommendedName>
        <fullName evidence="3">Ferredoxin</fullName>
    </recommendedName>
</protein>
<reference evidence="9" key="2">
    <citation type="journal article" date="2021" name="PeerJ">
        <title>Extensive microbial diversity within the chicken gut microbiome revealed by metagenomics and culture.</title>
        <authorList>
            <person name="Gilroy R."/>
            <person name="Ravi A."/>
            <person name="Getino M."/>
            <person name="Pursley I."/>
            <person name="Horton D.L."/>
            <person name="Alikhan N.F."/>
            <person name="Baker D."/>
            <person name="Gharbi K."/>
            <person name="Hall N."/>
            <person name="Watson M."/>
            <person name="Adriaenssens E.M."/>
            <person name="Foster-Nyarko E."/>
            <person name="Jarju S."/>
            <person name="Secka A."/>
            <person name="Antonio M."/>
            <person name="Oren A."/>
            <person name="Chaudhuri R.R."/>
            <person name="La Ragione R."/>
            <person name="Hildebrand F."/>
            <person name="Pallen M.J."/>
        </authorList>
    </citation>
    <scope>NUCLEOTIDE SEQUENCE</scope>
    <source>
        <strain evidence="9">CHK195-12923</strain>
    </source>
</reference>
<accession>A0A9D1SJ03</accession>
<keyword evidence="4" id="KW-0004">4Fe-4S</keyword>
<keyword evidence="5" id="KW-0479">Metal-binding</keyword>
<dbReference type="GO" id="GO:0046872">
    <property type="term" value="F:metal ion binding"/>
    <property type="evidence" value="ECO:0007669"/>
    <property type="project" value="UniProtKB-KW"/>
</dbReference>
<organism evidence="9 10">
    <name type="scientific">Candidatus Coproplasma excrementigallinarum</name>
    <dbReference type="NCBI Taxonomy" id="2840747"/>
    <lineage>
        <taxon>Bacteria</taxon>
        <taxon>Bacillati</taxon>
        <taxon>Bacillota</taxon>
        <taxon>Clostridia</taxon>
        <taxon>Eubacteriales</taxon>
        <taxon>Candidatus Coproplasma</taxon>
    </lineage>
</organism>
<name>A0A9D1SJ03_9FIRM</name>
<evidence type="ECO:0000256" key="6">
    <source>
        <dbReference type="ARBA" id="ARBA00023004"/>
    </source>
</evidence>